<feature type="domain" description="Formyl transferase N-terminal" evidence="7">
    <location>
        <begin position="12"/>
        <end position="192"/>
    </location>
</feature>
<comment type="similarity">
    <text evidence="4 6">Belongs to the GART family.</text>
</comment>
<gene>
    <name evidence="6 8" type="primary">purN</name>
    <name evidence="8" type="ORF">Q7A36_19120</name>
</gene>
<dbReference type="SUPFAM" id="SSF53328">
    <property type="entry name" value="Formyltransferase"/>
    <property type="match status" value="1"/>
</dbReference>
<protein>
    <recommendedName>
        <fullName evidence="6">Phosphoribosylglycinamide formyltransferase</fullName>
        <ecNumber evidence="6">2.1.2.2</ecNumber>
    </recommendedName>
    <alternativeName>
        <fullName evidence="6">5'-phosphoribosylglycinamide transformylase</fullName>
    </alternativeName>
    <alternativeName>
        <fullName evidence="6">GAR transformylase</fullName>
        <shortName evidence="6">GART</shortName>
    </alternativeName>
</protein>
<reference evidence="8 9" key="1">
    <citation type="submission" date="2023-08" db="EMBL/GenBank/DDBJ databases">
        <title>The draft genome sequence of Paracraurococcus sp. LOR1-02.</title>
        <authorList>
            <person name="Kingkaew E."/>
            <person name="Tanasupawat S."/>
        </authorList>
    </citation>
    <scope>NUCLEOTIDE SEQUENCE [LARGE SCALE GENOMIC DNA]</scope>
    <source>
        <strain evidence="8 9">LOR1-02</strain>
    </source>
</reference>
<comment type="function">
    <text evidence="6">Catalyzes the transfer of a formyl group from 10-formyltetrahydrofolate to 5-phospho-ribosyl-glycinamide (GAR), producing 5-phospho-ribosyl-N-formylglycinamide (FGAR) and tetrahydrofolate.</text>
</comment>
<dbReference type="InterPro" id="IPR002376">
    <property type="entry name" value="Formyl_transf_N"/>
</dbReference>
<dbReference type="PROSITE" id="PS00373">
    <property type="entry name" value="GART"/>
    <property type="match status" value="1"/>
</dbReference>
<organism evidence="8 9">
    <name type="scientific">Paracraurococcus lichenis</name>
    <dbReference type="NCBI Taxonomy" id="3064888"/>
    <lineage>
        <taxon>Bacteria</taxon>
        <taxon>Pseudomonadati</taxon>
        <taxon>Pseudomonadota</taxon>
        <taxon>Alphaproteobacteria</taxon>
        <taxon>Acetobacterales</taxon>
        <taxon>Roseomonadaceae</taxon>
        <taxon>Paracraurococcus</taxon>
    </lineage>
</organism>
<evidence type="ECO:0000256" key="3">
    <source>
        <dbReference type="ARBA" id="ARBA00022755"/>
    </source>
</evidence>
<dbReference type="Gene3D" id="3.40.50.170">
    <property type="entry name" value="Formyl transferase, N-terminal domain"/>
    <property type="match status" value="1"/>
</dbReference>
<dbReference type="CDD" id="cd08645">
    <property type="entry name" value="FMT_core_GART"/>
    <property type="match status" value="1"/>
</dbReference>
<evidence type="ECO:0000259" key="7">
    <source>
        <dbReference type="Pfam" id="PF00551"/>
    </source>
</evidence>
<name>A0ABT9E2T7_9PROT</name>
<evidence type="ECO:0000313" key="9">
    <source>
        <dbReference type="Proteomes" id="UP001243009"/>
    </source>
</evidence>
<proteinExistence type="inferred from homology"/>
<evidence type="ECO:0000256" key="2">
    <source>
        <dbReference type="ARBA" id="ARBA00022679"/>
    </source>
</evidence>
<dbReference type="Proteomes" id="UP001243009">
    <property type="component" value="Unassembled WGS sequence"/>
</dbReference>
<evidence type="ECO:0000256" key="6">
    <source>
        <dbReference type="HAMAP-Rule" id="MF_01930"/>
    </source>
</evidence>
<keyword evidence="3 6" id="KW-0658">Purine biosynthesis</keyword>
<dbReference type="InterPro" id="IPR036477">
    <property type="entry name" value="Formyl_transf_N_sf"/>
</dbReference>
<feature type="binding site" evidence="6">
    <location>
        <position position="75"/>
    </location>
    <ligand>
        <name>(6R)-10-formyltetrahydrofolate</name>
        <dbReference type="ChEBI" id="CHEBI:195366"/>
    </ligand>
</feature>
<keyword evidence="9" id="KW-1185">Reference proteome</keyword>
<sequence>MDRPGAGSGRTRTAILISGRGSNMAALLAAARDPAYPAEIALVLSNRADAAGLAHAAAAGVPTAVVESRGFRGDRAGFEAAMQQVLDGHRIDLVALAGFLRVLTPGFVERWAGRLVNIHPSLLPAFPGLETHERAIAAGVRLHGCTVHLVSAGVDEGPILVQAAVPVLPGDTPEALAARVLAEEHRIYPAALAWLAAGRVRLEGGRALVEGAAPGTAALVNPLPETLLLPTPSDRIG</sequence>
<comment type="pathway">
    <text evidence="1 6">Purine metabolism; IMP biosynthesis via de novo pathway; N(2)-formyl-N(1)-(5-phospho-D-ribosyl)glycinamide from N(1)-(5-phospho-D-ribosyl)glycinamide (10-formyl THF route): step 1/1.</text>
</comment>
<evidence type="ECO:0000313" key="8">
    <source>
        <dbReference type="EMBL" id="MDO9710473.1"/>
    </source>
</evidence>
<accession>A0ABT9E2T7</accession>
<dbReference type="InterPro" id="IPR004607">
    <property type="entry name" value="GART"/>
</dbReference>
<dbReference type="Pfam" id="PF00551">
    <property type="entry name" value="Formyl_trans_N"/>
    <property type="match status" value="1"/>
</dbReference>
<dbReference type="GO" id="GO:0004644">
    <property type="term" value="F:phosphoribosylglycinamide formyltransferase activity"/>
    <property type="evidence" value="ECO:0007669"/>
    <property type="project" value="UniProtKB-EC"/>
</dbReference>
<evidence type="ECO:0000256" key="4">
    <source>
        <dbReference type="ARBA" id="ARBA00038440"/>
    </source>
</evidence>
<dbReference type="HAMAP" id="MF_01930">
    <property type="entry name" value="PurN"/>
    <property type="match status" value="1"/>
</dbReference>
<dbReference type="PANTHER" id="PTHR43369">
    <property type="entry name" value="PHOSPHORIBOSYLGLYCINAMIDE FORMYLTRANSFERASE"/>
    <property type="match status" value="1"/>
</dbReference>
<keyword evidence="2 6" id="KW-0808">Transferase</keyword>
<comment type="caution">
    <text evidence="6">Lacks conserved residue(s) required for the propagation of feature annotation.</text>
</comment>
<dbReference type="PANTHER" id="PTHR43369:SF2">
    <property type="entry name" value="PHOSPHORIBOSYLGLYCINAMIDE FORMYLTRANSFERASE"/>
    <property type="match status" value="1"/>
</dbReference>
<dbReference type="EMBL" id="JAUTWS010000018">
    <property type="protein sequence ID" value="MDO9710473.1"/>
    <property type="molecule type" value="Genomic_DNA"/>
</dbReference>
<feature type="active site" description="Proton donor" evidence="6">
    <location>
        <position position="119"/>
    </location>
</feature>
<evidence type="ECO:0000256" key="1">
    <source>
        <dbReference type="ARBA" id="ARBA00005054"/>
    </source>
</evidence>
<evidence type="ECO:0000256" key="5">
    <source>
        <dbReference type="ARBA" id="ARBA00047664"/>
    </source>
</evidence>
<feature type="binding site" evidence="6">
    <location>
        <position position="117"/>
    </location>
    <ligand>
        <name>(6R)-10-formyltetrahydrofolate</name>
        <dbReference type="ChEBI" id="CHEBI:195366"/>
    </ligand>
</feature>
<comment type="caution">
    <text evidence="8">The sequence shown here is derived from an EMBL/GenBank/DDBJ whole genome shotgun (WGS) entry which is preliminary data.</text>
</comment>
<feature type="site" description="Raises pKa of active site His" evidence="6">
    <location>
        <position position="155"/>
    </location>
</feature>
<dbReference type="InterPro" id="IPR001555">
    <property type="entry name" value="GART_AS"/>
</dbReference>
<dbReference type="EC" id="2.1.2.2" evidence="6"/>
<comment type="catalytic activity">
    <reaction evidence="5 6">
        <text>N(1)-(5-phospho-beta-D-ribosyl)glycinamide + (6R)-10-formyltetrahydrofolate = N(2)-formyl-N(1)-(5-phospho-beta-D-ribosyl)glycinamide + (6S)-5,6,7,8-tetrahydrofolate + H(+)</text>
        <dbReference type="Rhea" id="RHEA:15053"/>
        <dbReference type="ChEBI" id="CHEBI:15378"/>
        <dbReference type="ChEBI" id="CHEBI:57453"/>
        <dbReference type="ChEBI" id="CHEBI:143788"/>
        <dbReference type="ChEBI" id="CHEBI:147286"/>
        <dbReference type="ChEBI" id="CHEBI:195366"/>
        <dbReference type="EC" id="2.1.2.2"/>
    </reaction>
</comment>
<dbReference type="RefSeq" id="WP_305105336.1">
    <property type="nucleotide sequence ID" value="NZ_JAUTWS010000018.1"/>
</dbReference>
<dbReference type="NCBIfam" id="TIGR00639">
    <property type="entry name" value="PurN"/>
    <property type="match status" value="1"/>
</dbReference>
<feature type="binding site" evidence="6">
    <location>
        <begin position="21"/>
        <end position="23"/>
    </location>
    <ligand>
        <name>N(1)-(5-phospho-beta-D-ribosyl)glycinamide</name>
        <dbReference type="ChEBI" id="CHEBI:143788"/>
    </ligand>
</feature>